<feature type="compositionally biased region" description="Polar residues" evidence="1">
    <location>
        <begin position="329"/>
        <end position="343"/>
    </location>
</feature>
<comment type="caution">
    <text evidence="2">The sequence shown here is derived from an EMBL/GenBank/DDBJ whole genome shotgun (WGS) entry which is preliminary data.</text>
</comment>
<dbReference type="InterPro" id="IPR006194">
    <property type="entry name" value="Gly-tRNA-synth_heterodimer"/>
</dbReference>
<organism evidence="2 3">
    <name type="scientific">Scyliorhinus torazame</name>
    <name type="common">Cloudy catshark</name>
    <name type="synonym">Catulus torazame</name>
    <dbReference type="NCBI Taxonomy" id="75743"/>
    <lineage>
        <taxon>Eukaryota</taxon>
        <taxon>Metazoa</taxon>
        <taxon>Chordata</taxon>
        <taxon>Craniata</taxon>
        <taxon>Vertebrata</taxon>
        <taxon>Chondrichthyes</taxon>
        <taxon>Elasmobranchii</taxon>
        <taxon>Galeomorphii</taxon>
        <taxon>Galeoidea</taxon>
        <taxon>Carcharhiniformes</taxon>
        <taxon>Scyliorhinidae</taxon>
        <taxon>Scyliorhinus</taxon>
    </lineage>
</organism>
<evidence type="ECO:0000256" key="1">
    <source>
        <dbReference type="SAM" id="MobiDB-lite"/>
    </source>
</evidence>
<gene>
    <name evidence="2" type="ORF">scyTo_0011121</name>
</gene>
<protein>
    <submittedName>
        <fullName evidence="2">Uncharacterized protein</fullName>
    </submittedName>
</protein>
<feature type="compositionally biased region" description="Polar residues" evidence="1">
    <location>
        <begin position="290"/>
        <end position="311"/>
    </location>
</feature>
<dbReference type="EMBL" id="BFAA01004951">
    <property type="protein sequence ID" value="GCB60362.1"/>
    <property type="molecule type" value="Genomic_DNA"/>
</dbReference>
<dbReference type="PROSITE" id="PS50861">
    <property type="entry name" value="AA_TRNA_LIGASE_II_GLYAB"/>
    <property type="match status" value="1"/>
</dbReference>
<sequence length="416" mass="45024">MIVSESDLTDGQMSPTYSPNNGEVQLINAGLISRYIQQSFTDPNPEDRHSPTVSRKTSLAAKVTPVKPHIFVSDNPAIGQESTHSSSTFQPTSEEGFPSESTMWITDNLPSEISSLGDESAAQNEDPSIASANYTAIGTTHQTQPNDSEAAMNDDLHLITNPPNTDYTSYVVIPHGTGKLELLKGARPLGRYVQTNVGATQEGQGSRYVGVSLGKSNPSSLIRRSPATASAEDETHTRNSLSSVESQLLDNDQHNLLDHDTLFMSHHNQRLERSLTSSNSSIADKDDFSGNVSDSTTHYSAASGNPSTTGFVGTPDKAHRSRRGIHPLSVSTSRQTEYDTQARGSRHPSVNPAGNILGQTEHWVLLKGGRITKRLPVSNDARSTEQETAVRRSSYTTESQLSVNSIVNAAKDRDVR</sequence>
<accession>A0A401NHL3</accession>
<keyword evidence="3" id="KW-1185">Reference proteome</keyword>
<feature type="compositionally biased region" description="Polar residues" evidence="1">
    <location>
        <begin position="9"/>
        <end position="21"/>
    </location>
</feature>
<feature type="region of interest" description="Disordered" evidence="1">
    <location>
        <begin position="72"/>
        <end position="102"/>
    </location>
</feature>
<dbReference type="GO" id="GO:0004820">
    <property type="term" value="F:glycine-tRNA ligase activity"/>
    <property type="evidence" value="ECO:0007669"/>
    <property type="project" value="InterPro"/>
</dbReference>
<evidence type="ECO:0000313" key="2">
    <source>
        <dbReference type="EMBL" id="GCB60362.1"/>
    </source>
</evidence>
<feature type="compositionally biased region" description="Polar residues" evidence="1">
    <location>
        <begin position="80"/>
        <end position="102"/>
    </location>
</feature>
<dbReference type="GO" id="GO:0005737">
    <property type="term" value="C:cytoplasm"/>
    <property type="evidence" value="ECO:0007669"/>
    <property type="project" value="InterPro"/>
</dbReference>
<dbReference type="Proteomes" id="UP000288216">
    <property type="component" value="Unassembled WGS sequence"/>
</dbReference>
<dbReference type="OMA" id="QDETHAN"/>
<dbReference type="GO" id="GO:0005524">
    <property type="term" value="F:ATP binding"/>
    <property type="evidence" value="ECO:0007669"/>
    <property type="project" value="InterPro"/>
</dbReference>
<feature type="region of interest" description="Disordered" evidence="1">
    <location>
        <begin position="274"/>
        <end position="355"/>
    </location>
</feature>
<dbReference type="GO" id="GO:0006426">
    <property type="term" value="P:glycyl-tRNA aminoacylation"/>
    <property type="evidence" value="ECO:0007669"/>
    <property type="project" value="InterPro"/>
</dbReference>
<dbReference type="AlphaFoldDB" id="A0A401NHL3"/>
<feature type="region of interest" description="Disordered" evidence="1">
    <location>
        <begin position="378"/>
        <end position="399"/>
    </location>
</feature>
<reference evidence="2 3" key="1">
    <citation type="journal article" date="2018" name="Nat. Ecol. Evol.">
        <title>Shark genomes provide insights into elasmobranch evolution and the origin of vertebrates.</title>
        <authorList>
            <person name="Hara Y"/>
            <person name="Yamaguchi K"/>
            <person name="Onimaru K"/>
            <person name="Kadota M"/>
            <person name="Koyanagi M"/>
            <person name="Keeley SD"/>
            <person name="Tatsumi K"/>
            <person name="Tanaka K"/>
            <person name="Motone F"/>
            <person name="Kageyama Y"/>
            <person name="Nozu R"/>
            <person name="Adachi N"/>
            <person name="Nishimura O"/>
            <person name="Nakagawa R"/>
            <person name="Tanegashima C"/>
            <person name="Kiyatake I"/>
            <person name="Matsumoto R"/>
            <person name="Murakumo K"/>
            <person name="Nishida K"/>
            <person name="Terakita A"/>
            <person name="Kuratani S"/>
            <person name="Sato K"/>
            <person name="Hyodo S Kuraku.S."/>
        </authorList>
    </citation>
    <scope>NUCLEOTIDE SEQUENCE [LARGE SCALE GENOMIC DNA]</scope>
</reference>
<proteinExistence type="predicted"/>
<evidence type="ECO:0000313" key="3">
    <source>
        <dbReference type="Proteomes" id="UP000288216"/>
    </source>
</evidence>
<dbReference type="OrthoDB" id="10378483at2759"/>
<feature type="region of interest" description="Disordered" evidence="1">
    <location>
        <begin position="1"/>
        <end position="21"/>
    </location>
</feature>
<name>A0A401NHL3_SCYTO</name>
<feature type="region of interest" description="Disordered" evidence="1">
    <location>
        <begin position="211"/>
        <end position="240"/>
    </location>
</feature>